<proteinExistence type="predicted"/>
<dbReference type="EMBL" id="NBTZ01000009">
    <property type="protein sequence ID" value="OTP79501.1"/>
    <property type="molecule type" value="Genomic_DNA"/>
</dbReference>
<evidence type="ECO:0000256" key="1">
    <source>
        <dbReference type="SAM" id="MobiDB-lite"/>
    </source>
</evidence>
<reference evidence="2 3" key="1">
    <citation type="submission" date="2017-03" db="EMBL/GenBank/DDBJ databases">
        <title>Genome analysis of strain PAMC 26577.</title>
        <authorList>
            <person name="Oh H.-M."/>
            <person name="Yang J.-A."/>
        </authorList>
    </citation>
    <scope>NUCLEOTIDE SEQUENCE [LARGE SCALE GENOMIC DNA]</scope>
    <source>
        <strain evidence="2 3">PAMC 26577</strain>
    </source>
</reference>
<name>A0A242N787_CABSO</name>
<organism evidence="2 3">
    <name type="scientific">Caballeronia sordidicola</name>
    <name type="common">Burkholderia sordidicola</name>
    <dbReference type="NCBI Taxonomy" id="196367"/>
    <lineage>
        <taxon>Bacteria</taxon>
        <taxon>Pseudomonadati</taxon>
        <taxon>Pseudomonadota</taxon>
        <taxon>Betaproteobacteria</taxon>
        <taxon>Burkholderiales</taxon>
        <taxon>Burkholderiaceae</taxon>
        <taxon>Caballeronia</taxon>
    </lineage>
</organism>
<gene>
    <name evidence="2" type="ORF">PAMC26577_01140</name>
</gene>
<comment type="caution">
    <text evidence="2">The sequence shown here is derived from an EMBL/GenBank/DDBJ whole genome shotgun (WGS) entry which is preliminary data.</text>
</comment>
<feature type="region of interest" description="Disordered" evidence="1">
    <location>
        <begin position="1"/>
        <end position="31"/>
    </location>
</feature>
<feature type="compositionally biased region" description="Low complexity" evidence="1">
    <location>
        <begin position="7"/>
        <end position="22"/>
    </location>
</feature>
<evidence type="ECO:0000313" key="3">
    <source>
        <dbReference type="Proteomes" id="UP000195221"/>
    </source>
</evidence>
<dbReference type="RefSeq" id="WP_075357948.1">
    <property type="nucleotide sequence ID" value="NZ_MSRG01000020.1"/>
</dbReference>
<sequence length="326" mass="33314">MYRIDDPSASTTLPTPEAATAEGYWTEGNPGSGIPATLERASWFNMIQEELRAIVTAVGITPSKTTYNQVLTAIKTLISTQVATVSGVVGQSRNAKMSIGAVSATAAFNADEVIVETALGGVRYCLPSQGYSINLATVGAGGMDTGSAPASGFIALYAIFNPSSGVANIIGTNATAARAPEVYGGTHMPAGFTASALISVWPTNASGQFIIGTMTERKVRFAPSVQVLNFSGPQASLTPVSLANAIPKNAGAVTGFAQVGTTSAGNTTLIFSDSNGAGVNQFGYAAAQGNTFSFRQELAAAQTMNYSVGTSAGTLTTVINITGYDF</sequence>
<evidence type="ECO:0000313" key="2">
    <source>
        <dbReference type="EMBL" id="OTP79501.1"/>
    </source>
</evidence>
<dbReference type="AlphaFoldDB" id="A0A242N787"/>
<protein>
    <submittedName>
        <fullName evidence="2">Phage tail fiber protein</fullName>
    </submittedName>
</protein>
<accession>A0A242N787</accession>
<dbReference type="Proteomes" id="UP000195221">
    <property type="component" value="Unassembled WGS sequence"/>
</dbReference>